<dbReference type="EMBL" id="GG666633">
    <property type="protein sequence ID" value="EEN47177.1"/>
    <property type="molecule type" value="Genomic_DNA"/>
</dbReference>
<sequence length="1667" mass="186094">MSRTKYEAQQDAFVKDLEDVPGLSQEFAVSVMDGGIVAMHKQVFENVRDLQQDVLYFEDSCSINGRGTASLTHVTPGSFLPKHPSRVDPLKGKTIQTIPYMDRVVVLCGGDYLDRSETLLPSPMNDDQIQTFCKNLVKQERSPEFLSSAYGCLQALDHTVAPTVMDTIFEQYFHVIPQGDRKDYFVYVFGTGEVMASYVKSVYTEELQTDGDRRAIFETQSSDDTVYVHPKVLRVAMDNKRLNLEGNAVALVKPLIHGNNRSMIRKTDKENIDNILGVTKRDTAVMEFNKLHKDVLCVNQSEYTTLPGDQFLAIHMASIVLSHFPTPFTLGLQVPSPEVALNVRMSFVIKTMIRCEESFNGVVSAHDELAAAVTGHVLCNHISPGSLMTYRDDGDVSNPSKQAGRLGTQFPWFQTTRAMGLMNQAGFLKHVGENEMDDKSRAQAEIAAAMDMTSFQLTTLTDFYNIIGAEQFISKTQLFREGGEPLAQKEGDELKSQTVKIGQSMLIKEMDSPPQRILALFYCDPNVFKRVFLQYGLYLLQNNPTMGRGVSSLKHPTNGTEECVICNMSYYNTSKPTCDKEAPRVEFCMCYFHMKVVGELTDKVVNNKEDVAQVEKLYSIKNSNPFSGALTSMKLLFAVRVSSPLSRVGDFGGCKLKPMKEDGFGMRLKRNQKARERRQTVASEKNIEVHKPKSDLSKSDLADKAGTNMNAATEQNGQVNRPASSSSGGVGVNNGSEVVAPKASCDDGEAEKSDSWMETISMNQILASVRNSFPTILSEHQSTVQPDATPFLSYINEVVRKPMNQDAGVVECGTVKLNPLKAFVHAFITDARYKGDSTALLSEHGTFTTSGTIVGNSKGGRARATGANCWGDTDSASEVKNANGKRVAANLGDDDFNWQETGGAMREPDAKMSKMHEVALMKQEMEKFVRAVTHARLVKGVTDNTLREITKAELFAKMSPEISAHLKQWAALSKQGVNVSKIVCDMFNRYFVQVFYPKAPDGVIDKMLECYLENSATTIRNIHAHVATKLNMTPEELDENAMSAITLFSSTDGELISWLDPDSAGSSVMRRCEMYAYYALVRYLINVRTVANRVPQALNKHVVEQYMTAKEAPHFKRINAEVPVYLPKQDTDGTWRLDETASTELTTRVNAGMPLNMKIELVQSDLDMDATKKKGTDEDGSGDKVGDKAVTTETLRLPSGQIVACDAGKTFKPWPLLKLSDSMSYNKTAREPRNLFKDLCTAANNVKMHCLGLPHTVNPTMVKDAIKWCIQYLEQRQDGTQRNMLTGLIEAIMKDFEAFFEPMLEVLRLARTIVDKCEMADASERITRDIVNLSAKIYDKNKFTVSRLVKLFRKKPELIAPFVIMATSSEIYGAPRKLEPSRCDREFERDHDFIKGVVASCIRLINGKPVRPKAVGDPNPKPKEMTHVPIHTTYTGQNIGSGKRVLTETFTTQTIARKMALLAQVNFTSYYTQYKNSDTAFSRVKVNDTFRRNTITAAVAGVPRSGTRKEVSLVITPLAHFPNIVRMTKLGDEQILANLLNRITIGEFVSIIWSGQHNINKIARHLLKNMGETLLPRADNNPDILHSSIGEDGVAKVLREQLFPEINTDTPVYKAFSELVPRLHKIMRGEDEHQMINEPTVSLYDEEDDDDYDENDEESFEELAKFM</sequence>
<evidence type="ECO:0000313" key="2">
    <source>
        <dbReference type="EMBL" id="EEN47177.1"/>
    </source>
</evidence>
<feature type="region of interest" description="Disordered" evidence="1">
    <location>
        <begin position="1637"/>
        <end position="1667"/>
    </location>
</feature>
<gene>
    <name evidence="2" type="ORF">BRAFLDRAFT_105368</name>
</gene>
<proteinExistence type="predicted"/>
<reference evidence="2" key="1">
    <citation type="journal article" date="2008" name="Nature">
        <title>The amphioxus genome and the evolution of the chordate karyotype.</title>
        <authorList>
            <consortium name="US DOE Joint Genome Institute (JGI-PGF)"/>
            <person name="Putnam N.H."/>
            <person name="Butts T."/>
            <person name="Ferrier D.E.K."/>
            <person name="Furlong R.F."/>
            <person name="Hellsten U."/>
            <person name="Kawashima T."/>
            <person name="Robinson-Rechavi M."/>
            <person name="Shoguchi E."/>
            <person name="Terry A."/>
            <person name="Yu J.-K."/>
            <person name="Benito-Gutierrez E.L."/>
            <person name="Dubchak I."/>
            <person name="Garcia-Fernandez J."/>
            <person name="Gibson-Brown J.J."/>
            <person name="Grigoriev I.V."/>
            <person name="Horton A.C."/>
            <person name="de Jong P.J."/>
            <person name="Jurka J."/>
            <person name="Kapitonov V.V."/>
            <person name="Kohara Y."/>
            <person name="Kuroki Y."/>
            <person name="Lindquist E."/>
            <person name="Lucas S."/>
            <person name="Osoegawa K."/>
            <person name="Pennacchio L.A."/>
            <person name="Salamov A.A."/>
            <person name="Satou Y."/>
            <person name="Sauka-Spengler T."/>
            <person name="Schmutz J."/>
            <person name="Shin-I T."/>
            <person name="Toyoda A."/>
            <person name="Bronner-Fraser M."/>
            <person name="Fujiyama A."/>
            <person name="Holland L.Z."/>
            <person name="Holland P.W.H."/>
            <person name="Satoh N."/>
            <person name="Rokhsar D.S."/>
        </authorList>
    </citation>
    <scope>NUCLEOTIDE SEQUENCE [LARGE SCALE GENOMIC DNA]</scope>
    <source>
        <strain evidence="2">S238N-H82</strain>
        <tissue evidence="2">Testes</tissue>
    </source>
</reference>
<name>C3ZJP2_BRAFL</name>
<feature type="region of interest" description="Disordered" evidence="1">
    <location>
        <begin position="670"/>
        <end position="754"/>
    </location>
</feature>
<feature type="compositionally biased region" description="Acidic residues" evidence="1">
    <location>
        <begin position="1644"/>
        <end position="1661"/>
    </location>
</feature>
<dbReference type="InParanoid" id="C3ZJP2"/>
<feature type="compositionally biased region" description="Basic and acidic residues" evidence="1">
    <location>
        <begin position="673"/>
        <end position="703"/>
    </location>
</feature>
<feature type="compositionally biased region" description="Polar residues" evidence="1">
    <location>
        <begin position="707"/>
        <end position="723"/>
    </location>
</feature>
<protein>
    <submittedName>
        <fullName evidence="2">Uncharacterized protein</fullName>
    </submittedName>
</protein>
<accession>C3ZJP2</accession>
<evidence type="ECO:0000256" key="1">
    <source>
        <dbReference type="SAM" id="MobiDB-lite"/>
    </source>
</evidence>
<organism>
    <name type="scientific">Branchiostoma floridae</name>
    <name type="common">Florida lancelet</name>
    <name type="synonym">Amphioxus</name>
    <dbReference type="NCBI Taxonomy" id="7739"/>
    <lineage>
        <taxon>Eukaryota</taxon>
        <taxon>Metazoa</taxon>
        <taxon>Chordata</taxon>
        <taxon>Cephalochordata</taxon>
        <taxon>Leptocardii</taxon>
        <taxon>Amphioxiformes</taxon>
        <taxon>Branchiostomatidae</taxon>
        <taxon>Branchiostoma</taxon>
    </lineage>
</organism>